<dbReference type="EMBL" id="CP038008">
    <property type="protein sequence ID" value="QBY28088.1"/>
    <property type="molecule type" value="Genomic_DNA"/>
</dbReference>
<evidence type="ECO:0000256" key="1">
    <source>
        <dbReference type="SAM" id="Phobius"/>
    </source>
</evidence>
<sequence>MPGSDEAKHAIPFIEESRRALNFEDKFRRIGFTFLLLIIIAASVGLFSNGYFSASQATNDSQRFHVEYEKYGRLLKDDTLKISVRNAASDLTLRLGKDFTTAFQTEMVTPQPDKMYSHNDQLILYYAPSSDNDNVTVRITAKPQKPGYFHTAISANDEPALVISQWIYP</sequence>
<evidence type="ECO:0000313" key="2">
    <source>
        <dbReference type="EMBL" id="QBY28088.1"/>
    </source>
</evidence>
<dbReference type="RefSeq" id="WP_012905755.1">
    <property type="nucleotide sequence ID" value="NZ_CAJTBI010000001.1"/>
</dbReference>
<dbReference type="OMA" id="PQPDSMY"/>
<organism evidence="2">
    <name type="scientific">Citrobacter rodentium</name>
    <dbReference type="NCBI Taxonomy" id="67825"/>
    <lineage>
        <taxon>Bacteria</taxon>
        <taxon>Pseudomonadati</taxon>
        <taxon>Pseudomonadota</taxon>
        <taxon>Gammaproteobacteria</taxon>
        <taxon>Enterobacterales</taxon>
        <taxon>Enterobacteriaceae</taxon>
        <taxon>Citrobacter</taxon>
    </lineage>
</organism>
<name>A0A482PCT3_CITRO</name>
<accession>A0A482PCT3</accession>
<gene>
    <name evidence="2" type="ORF">E2R62_04000</name>
</gene>
<keyword evidence="1" id="KW-0472">Membrane</keyword>
<proteinExistence type="predicted"/>
<keyword evidence="1" id="KW-0812">Transmembrane</keyword>
<protein>
    <submittedName>
        <fullName evidence="2">Uncharacterized protein</fullName>
    </submittedName>
</protein>
<keyword evidence="1" id="KW-1133">Transmembrane helix</keyword>
<feature type="transmembrane region" description="Helical" evidence="1">
    <location>
        <begin position="30"/>
        <end position="52"/>
    </location>
</feature>
<reference evidence="2" key="1">
    <citation type="submission" date="2019-03" db="EMBL/GenBank/DDBJ databases">
        <title>Complete genome sequence of enteropathogenic Citrobacter rodentium strain DBS100.</title>
        <authorList>
            <person name="Popov G."/>
            <person name="Fiebig A."/>
            <person name="Shideler S."/>
            <person name="Coombes B."/>
            <person name="Savchenko A."/>
        </authorList>
    </citation>
    <scope>NUCLEOTIDE SEQUENCE</scope>
    <source>
        <strain evidence="2">DBS100</strain>
    </source>
</reference>
<dbReference type="AlphaFoldDB" id="A0A482PCT3"/>